<gene>
    <name evidence="2" type="ORF">AW171_hschr74249</name>
</gene>
<keyword evidence="3" id="KW-1185">Reference proteome</keyword>
<feature type="compositionally biased region" description="Basic and acidic residues" evidence="1">
    <location>
        <begin position="72"/>
        <end position="84"/>
    </location>
</feature>
<dbReference type="AlphaFoldDB" id="A0A0X8HVG7"/>
<dbReference type="OrthoDB" id="4066852at2759"/>
<organism evidence="2 3">
    <name type="scientific">Eremothecium sinecaudum</name>
    <dbReference type="NCBI Taxonomy" id="45286"/>
    <lineage>
        <taxon>Eukaryota</taxon>
        <taxon>Fungi</taxon>
        <taxon>Dikarya</taxon>
        <taxon>Ascomycota</taxon>
        <taxon>Saccharomycotina</taxon>
        <taxon>Saccharomycetes</taxon>
        <taxon>Saccharomycetales</taxon>
        <taxon>Saccharomycetaceae</taxon>
        <taxon>Eremothecium</taxon>
    </lineage>
</organism>
<evidence type="ECO:0000313" key="3">
    <source>
        <dbReference type="Proteomes" id="UP000243052"/>
    </source>
</evidence>
<name>A0A0X8HVG7_9SACH</name>
<dbReference type="Proteomes" id="UP000243052">
    <property type="component" value="Chromosome vii"/>
</dbReference>
<accession>A0A0X8HVG7</accession>
<dbReference type="EMBL" id="CP014247">
    <property type="protein sequence ID" value="AMD22225.1"/>
    <property type="molecule type" value="Genomic_DNA"/>
</dbReference>
<dbReference type="GeneID" id="28725568"/>
<feature type="region of interest" description="Disordered" evidence="1">
    <location>
        <begin position="63"/>
        <end position="98"/>
    </location>
</feature>
<reference evidence="2 3" key="1">
    <citation type="submission" date="2016-01" db="EMBL/GenBank/DDBJ databases">
        <title>Genome sequence of the yeast Holleya sinecauda.</title>
        <authorList>
            <person name="Dietrich F.S."/>
        </authorList>
    </citation>
    <scope>NUCLEOTIDE SEQUENCE [LARGE SCALE GENOMIC DNA]</scope>
    <source>
        <strain evidence="2 3">ATCC 58844</strain>
    </source>
</reference>
<evidence type="ECO:0000313" key="2">
    <source>
        <dbReference type="EMBL" id="AMD22225.1"/>
    </source>
</evidence>
<dbReference type="STRING" id="45286.A0A0X8HVG7"/>
<proteinExistence type="predicted"/>
<evidence type="ECO:0000256" key="1">
    <source>
        <dbReference type="SAM" id="MobiDB-lite"/>
    </source>
</evidence>
<dbReference type="RefSeq" id="XP_017989221.1">
    <property type="nucleotide sequence ID" value="XM_018133616.1"/>
</dbReference>
<sequence>MIEESLNYSKLLSSLINEDGTLNEVVTSFLYQLFPRDLFVRAFSLLESTDLLIYILDTEKKLSEKPPGGETQDTKDHKNVENDQKASSASNSPHHIPEANNLDSLINACYEKDSTKIFRLIVQQANQDIAPFYVDLEKWFCSCDEYAGLLCEKLRSEKSLAEQLINHKGSIPSENQDDFAKIRLQSDSVIARHDKIMCPHLLAFAILLQTSQSVLRYFTKGPTPGVFIFTVAEIDDWLKLHLNVV</sequence>
<protein>
    <submittedName>
        <fullName evidence="2">HGL115Cp</fullName>
    </submittedName>
</protein>